<organism evidence="1 2">
    <name type="scientific">Candidatus Methanofastidiosum methylothiophilum</name>
    <dbReference type="NCBI Taxonomy" id="1705564"/>
    <lineage>
        <taxon>Archaea</taxon>
        <taxon>Methanobacteriati</taxon>
        <taxon>Methanobacteriota</taxon>
        <taxon>Stenosarchaea group</taxon>
        <taxon>Candidatus Methanofastidiosia</taxon>
        <taxon>Candidatus Methanofastidiosales</taxon>
        <taxon>Candidatus Methanofastidiosaceae</taxon>
        <taxon>Candidatus Methanofastidiosum</taxon>
    </lineage>
</organism>
<name>A0A150IJ63_9EURY</name>
<dbReference type="AlphaFoldDB" id="A0A150IJ63"/>
<evidence type="ECO:0000313" key="1">
    <source>
        <dbReference type="EMBL" id="KYC45041.1"/>
    </source>
</evidence>
<dbReference type="Proteomes" id="UP000075578">
    <property type="component" value="Unassembled WGS sequence"/>
</dbReference>
<evidence type="ECO:0000313" key="2">
    <source>
        <dbReference type="Proteomes" id="UP000075578"/>
    </source>
</evidence>
<reference evidence="1 2" key="1">
    <citation type="journal article" date="2016" name="ISME J.">
        <title>Chasing the elusive Euryarchaeota class WSA2: genomes reveal a uniquely fastidious methyl-reducing methanogen.</title>
        <authorList>
            <person name="Nobu M.K."/>
            <person name="Narihiro T."/>
            <person name="Kuroda K."/>
            <person name="Mei R."/>
            <person name="Liu W.T."/>
        </authorList>
    </citation>
    <scope>NUCLEOTIDE SEQUENCE [LARGE SCALE GENOMIC DNA]</scope>
    <source>
        <strain evidence="1">U1lsi0528_Bin089</strain>
    </source>
</reference>
<dbReference type="EMBL" id="LNGD01000254">
    <property type="protein sequence ID" value="KYC45041.1"/>
    <property type="molecule type" value="Genomic_DNA"/>
</dbReference>
<accession>A0A150IJ63</accession>
<proteinExistence type="predicted"/>
<sequence>MYEAEIIKKLWEYYKDLGYRVTSPRSIAPHRFDLVYAEVWKGQVEKLGGVEIKTDRDSFTRIESQIFNYAKYLDEVYLCLETREEPKNLPRFVGVLRAKEDSKEIKFCRMAKPIDYNYFSPTGIRSKGMEVTLRATDGAYISKKRELIEYANNWEYLKKKFLFNSMIKNPSKSMYEEKQSKKANPWMEEEDRIPIPLTEVEMQLIDFVQKRRKKGKSSKNGTQERL</sequence>
<gene>
    <name evidence="1" type="ORF">AMQ74_01918</name>
</gene>
<protein>
    <submittedName>
        <fullName evidence="1">Uncharacterized protein</fullName>
    </submittedName>
</protein>
<comment type="caution">
    <text evidence="1">The sequence shown here is derived from an EMBL/GenBank/DDBJ whole genome shotgun (WGS) entry which is preliminary data.</text>
</comment>